<accession>X1MTA3</accession>
<organism evidence="1">
    <name type="scientific">marine sediment metagenome</name>
    <dbReference type="NCBI Taxonomy" id="412755"/>
    <lineage>
        <taxon>unclassified sequences</taxon>
        <taxon>metagenomes</taxon>
        <taxon>ecological metagenomes</taxon>
    </lineage>
</organism>
<dbReference type="PANTHER" id="PTHR37292:SF2">
    <property type="entry name" value="DUF262 DOMAIN-CONTAINING PROTEIN"/>
    <property type="match status" value="1"/>
</dbReference>
<name>X1MTA3_9ZZZZ</name>
<protein>
    <recommendedName>
        <fullName evidence="2">DUF1524 domain-containing protein</fullName>
    </recommendedName>
</protein>
<evidence type="ECO:0008006" key="2">
    <source>
        <dbReference type="Google" id="ProtNLM"/>
    </source>
</evidence>
<proteinExistence type="predicted"/>
<evidence type="ECO:0000313" key="1">
    <source>
        <dbReference type="EMBL" id="GAI34907.1"/>
    </source>
</evidence>
<dbReference type="AlphaFoldDB" id="X1MTA3"/>
<comment type="caution">
    <text evidence="1">The sequence shown here is derived from an EMBL/GenBank/DDBJ whole genome shotgun (WGS) entry which is preliminary data.</text>
</comment>
<gene>
    <name evidence="1" type="ORF">S06H3_40109</name>
</gene>
<reference evidence="1" key="1">
    <citation type="journal article" date="2014" name="Front. Microbiol.">
        <title>High frequency of phylogenetically diverse reductive dehalogenase-homologous genes in deep subseafloor sedimentary metagenomes.</title>
        <authorList>
            <person name="Kawai M."/>
            <person name="Futagami T."/>
            <person name="Toyoda A."/>
            <person name="Takaki Y."/>
            <person name="Nishi S."/>
            <person name="Hori S."/>
            <person name="Arai W."/>
            <person name="Tsubouchi T."/>
            <person name="Morono Y."/>
            <person name="Uchiyama I."/>
            <person name="Ito T."/>
            <person name="Fujiyama A."/>
            <person name="Inagaki F."/>
            <person name="Takami H."/>
        </authorList>
    </citation>
    <scope>NUCLEOTIDE SEQUENCE</scope>
    <source>
        <strain evidence="1">Expedition CK06-06</strain>
    </source>
</reference>
<dbReference type="PANTHER" id="PTHR37292">
    <property type="entry name" value="VNG6097C"/>
    <property type="match status" value="1"/>
</dbReference>
<feature type="non-terminal residue" evidence="1">
    <location>
        <position position="1"/>
    </location>
</feature>
<feature type="non-terminal residue" evidence="1">
    <location>
        <position position="266"/>
    </location>
</feature>
<dbReference type="EMBL" id="BARV01024591">
    <property type="protein sequence ID" value="GAI34907.1"/>
    <property type="molecule type" value="Genomic_DNA"/>
</dbReference>
<sequence length="266" mass="30437">RWGEARNKFDTLLTNINDGDRYRFSNDFVLKAALLLYATNNDEIRYKTKNFKSSLIDKIQADWDSIEEAINLNVDLLRDKLFLTSDKAISSYNSIIPIIYWIFKNNIKGFGAERNCLDDSGITKIKLWLTKALLSGVFGGQSDTILYKCKEAIDANSNESFPADEIEKRINTETKKSMKLTDDLLDNVSYSSKDSYLVLSLCYQGVINFQPRLKGNLPEQDHIFSQNELKCAGVPEEKINSIYNIRYISSSENKIKSKTPFFRVDG</sequence>